<dbReference type="STRING" id="1045773.SAMN05216555_101153"/>
<keyword evidence="2" id="KW-1185">Reference proteome</keyword>
<reference evidence="2" key="1">
    <citation type="submission" date="2016-10" db="EMBL/GenBank/DDBJ databases">
        <authorList>
            <person name="Varghese N."/>
            <person name="Submissions S."/>
        </authorList>
    </citation>
    <scope>NUCLEOTIDE SEQUENCE [LARGE SCALE GENOMIC DNA]</scope>
    <source>
        <strain evidence="2">CGMCC 1.10783</strain>
    </source>
</reference>
<dbReference type="RefSeq" id="WP_074586134.1">
    <property type="nucleotide sequence ID" value="NZ_FNEI01000001.1"/>
</dbReference>
<name>A0A1G8I7N4_9MICC</name>
<organism evidence="1 2">
    <name type="scientific">Arthrobacter cupressi</name>
    <dbReference type="NCBI Taxonomy" id="1045773"/>
    <lineage>
        <taxon>Bacteria</taxon>
        <taxon>Bacillati</taxon>
        <taxon>Actinomycetota</taxon>
        <taxon>Actinomycetes</taxon>
        <taxon>Micrococcales</taxon>
        <taxon>Micrococcaceae</taxon>
        <taxon>Arthrobacter</taxon>
    </lineage>
</organism>
<dbReference type="Proteomes" id="UP000182130">
    <property type="component" value="Unassembled WGS sequence"/>
</dbReference>
<proteinExistence type="predicted"/>
<dbReference type="AlphaFoldDB" id="A0A1G8I7N4"/>
<evidence type="ECO:0000313" key="2">
    <source>
        <dbReference type="Proteomes" id="UP000182130"/>
    </source>
</evidence>
<evidence type="ECO:0000313" key="1">
    <source>
        <dbReference type="EMBL" id="SDI14854.1"/>
    </source>
</evidence>
<dbReference type="Gene3D" id="1.20.1740.10">
    <property type="entry name" value="Amino acid/polyamine transporter I"/>
    <property type="match status" value="1"/>
</dbReference>
<accession>A0A1G8I7N4</accession>
<sequence>MTTLTRTPADPSNRRKPSGGFKHWLLEGMPEAGGRPRQHGRPEREHKPQSWWKVMCLTGVDYFSTLGYQPAIAALAAGMVSPLATIVLVAVTLLGALPVYRRVASESPRGEGSIAMLEKLLPRWGGKLFVLALLGFAATDFMITMTLSAADASAHAVENPFAPEWMHGQEVAITLALIAALGIVFLRGFKEAINVAVLLVGVYLLLNAVVVLVGLFHVATEAHVVTDWWAALNQQHGNPLVMIGIALLVFPKLALGLSGFETGVAVMPQIKGAPDDTEERPAGRIRGAHKLLTTAALIMSAFLVTSSFITTFLIPAAEFEAGGKANGRALAYLAHQYLGDAFGTAYDVSTIAILWFAGASAMAGLLNLVPRYLPRFGMAPSWTKAVRPLVLVFTAVGFLITVIFEANVEAQGGAYATGVLVLMTSASIAVTLSAKRRKQRVKILAFGAVSVVFSYTTVANVVERPDGIKIAALFILGILLVSFASRVRRSFELRATHIKMDQRALEFTAANDEGPIRLIAHEPKRAGVERYREKLEHAQQANHLPEDSDALFIEVIVDDSSDFEQELLVEGKHRHGFKVLEVHSNNVPNTLAAVLLHIRDVTGLMPHIYFRWTEGNPIANLSKFLFFGEGEIAPVTREVLREAEADVTRRPWVHVG</sequence>
<dbReference type="EMBL" id="FNEI01000001">
    <property type="protein sequence ID" value="SDI14854.1"/>
    <property type="molecule type" value="Genomic_DNA"/>
</dbReference>
<protein>
    <submittedName>
        <fullName evidence="1">Amino acid transporter</fullName>
    </submittedName>
</protein>
<gene>
    <name evidence="1" type="ORF">SAMN05216555_101153</name>
</gene>